<feature type="domain" description="Cytidyltransferase-like" evidence="8">
    <location>
        <begin position="94"/>
        <end position="229"/>
    </location>
</feature>
<sequence>MVRVLREYSTNPLWNVLVEVVHSLPLYNAHKAYFIEKVMPERPFISYEELAALLGVTFGEAMVILYESRMTREEVEWELARRERPRPRFRRAAMGGTFNEIHYGHVALLLTAFTSGEHVVIGVTSDELVSKLGKQHPVKSYGERVEGLKQFLQEHGLEERSTIAKLEDPYGPPAYDGEIEALVASPFTAGRVEEINRIRVEKGLEPVKLVTCPIVLAEDGKPISSTRIAAGEITPDGRVVKKL</sequence>
<dbReference type="Proteomes" id="UP000608579">
    <property type="component" value="Unassembled WGS sequence"/>
</dbReference>
<protein>
    <recommendedName>
        <fullName evidence="7">Phosphopantetheine adenylyltransferase</fullName>
        <ecNumber evidence="7">2.7.7.3</ecNumber>
    </recommendedName>
    <alternativeName>
        <fullName evidence="7">Dephospho-CoA pyrophosphorylase</fullName>
    </alternativeName>
    <alternativeName>
        <fullName evidence="7">Pantetheine-phosphate adenylyltransferase</fullName>
        <shortName evidence="7">PPAT</shortName>
    </alternativeName>
</protein>
<dbReference type="InterPro" id="IPR023540">
    <property type="entry name" value="PPAT_arch"/>
</dbReference>
<dbReference type="GO" id="GO:0005737">
    <property type="term" value="C:cytoplasm"/>
    <property type="evidence" value="ECO:0007669"/>
    <property type="project" value="UniProtKB-SubCell"/>
</dbReference>
<comment type="similarity">
    <text evidence="7">Belongs to the eukaryotic CoaD family.</text>
</comment>
<comment type="caution">
    <text evidence="9">The sequence shown here is derived from an EMBL/GenBank/DDBJ whole genome shotgun (WGS) entry which is preliminary data.</text>
</comment>
<comment type="catalytic activity">
    <reaction evidence="7">
        <text>(R)-4'-phosphopantetheine + ATP + H(+) = 3'-dephospho-CoA + diphosphate</text>
        <dbReference type="Rhea" id="RHEA:19801"/>
        <dbReference type="ChEBI" id="CHEBI:15378"/>
        <dbReference type="ChEBI" id="CHEBI:30616"/>
        <dbReference type="ChEBI" id="CHEBI:33019"/>
        <dbReference type="ChEBI" id="CHEBI:57328"/>
        <dbReference type="ChEBI" id="CHEBI:61723"/>
        <dbReference type="EC" id="2.7.7.3"/>
    </reaction>
</comment>
<proteinExistence type="inferred from homology"/>
<comment type="subcellular location">
    <subcellularLocation>
        <location evidence="7">Cytoplasm</location>
    </subcellularLocation>
</comment>
<comment type="pathway">
    <text evidence="7">Cofactor biosynthesis; coenzyme A biosynthesis.</text>
</comment>
<accession>A0A833EC71</accession>
<gene>
    <name evidence="7" type="primary">coaD</name>
    <name evidence="9" type="ORF">EYH45_05360</name>
</gene>
<evidence type="ECO:0000256" key="7">
    <source>
        <dbReference type="HAMAP-Rule" id="MF_00647"/>
    </source>
</evidence>
<comment type="function">
    <text evidence="7">Reversibly transfers an adenylyl group from ATP to 4'-phosphopantetheine, yielding dephospho-CoA (dPCoA) and pyrophosphate.</text>
</comment>
<keyword evidence="5 7" id="KW-0067">ATP-binding</keyword>
<dbReference type="EC" id="2.7.7.3" evidence="7"/>
<keyword evidence="1 7" id="KW-0963">Cytoplasm</keyword>
<name>A0A833EC71_CALS0</name>
<dbReference type="Pfam" id="PF01467">
    <property type="entry name" value="CTP_transf_like"/>
    <property type="match status" value="1"/>
</dbReference>
<evidence type="ECO:0000313" key="10">
    <source>
        <dbReference type="Proteomes" id="UP000608579"/>
    </source>
</evidence>
<dbReference type="NCBIfam" id="NF001985">
    <property type="entry name" value="PRK00777.1"/>
    <property type="match status" value="1"/>
</dbReference>
<dbReference type="Gene3D" id="3.40.50.620">
    <property type="entry name" value="HUPs"/>
    <property type="match status" value="1"/>
</dbReference>
<organism evidence="9 10">
    <name type="scientific">Caldiarchaeum subterraneum</name>
    <dbReference type="NCBI Taxonomy" id="311458"/>
    <lineage>
        <taxon>Archaea</taxon>
        <taxon>Nitrososphaerota</taxon>
        <taxon>Candidatus Caldarchaeales</taxon>
        <taxon>Candidatus Caldarchaeaceae</taxon>
        <taxon>Candidatus Caldarchaeum</taxon>
    </lineage>
</organism>
<dbReference type="AlphaFoldDB" id="A0A833EC71"/>
<dbReference type="EMBL" id="DQVM01000105">
    <property type="protein sequence ID" value="HIQ29974.1"/>
    <property type="molecule type" value="Genomic_DNA"/>
</dbReference>
<keyword evidence="4 7" id="KW-0547">Nucleotide-binding</keyword>
<dbReference type="NCBIfam" id="TIGR00125">
    <property type="entry name" value="cyt_tran_rel"/>
    <property type="match status" value="1"/>
</dbReference>
<evidence type="ECO:0000256" key="5">
    <source>
        <dbReference type="ARBA" id="ARBA00022840"/>
    </source>
</evidence>
<evidence type="ECO:0000256" key="2">
    <source>
        <dbReference type="ARBA" id="ARBA00022679"/>
    </source>
</evidence>
<reference evidence="9" key="1">
    <citation type="journal article" date="2020" name="ISME J.">
        <title>Gammaproteobacteria mediating utilization of methyl-, sulfur- and petroleum organic compounds in deep ocean hydrothermal plumes.</title>
        <authorList>
            <person name="Zhou Z."/>
            <person name="Liu Y."/>
            <person name="Pan J."/>
            <person name="Cron B.R."/>
            <person name="Toner B.M."/>
            <person name="Anantharaman K."/>
            <person name="Breier J.A."/>
            <person name="Dick G.J."/>
            <person name="Li M."/>
        </authorList>
    </citation>
    <scope>NUCLEOTIDE SEQUENCE</scope>
    <source>
        <strain evidence="9">SZUA-1515</strain>
    </source>
</reference>
<evidence type="ECO:0000256" key="1">
    <source>
        <dbReference type="ARBA" id="ARBA00022490"/>
    </source>
</evidence>
<dbReference type="GO" id="GO:0004595">
    <property type="term" value="F:pantetheine-phosphate adenylyltransferase activity"/>
    <property type="evidence" value="ECO:0007669"/>
    <property type="project" value="UniProtKB-UniRule"/>
</dbReference>
<dbReference type="SUPFAM" id="SSF52374">
    <property type="entry name" value="Nucleotidylyl transferase"/>
    <property type="match status" value="1"/>
</dbReference>
<dbReference type="InterPro" id="IPR014729">
    <property type="entry name" value="Rossmann-like_a/b/a_fold"/>
</dbReference>
<dbReference type="InterPro" id="IPR004821">
    <property type="entry name" value="Cyt_trans-like"/>
</dbReference>
<evidence type="ECO:0000259" key="8">
    <source>
        <dbReference type="Pfam" id="PF01467"/>
    </source>
</evidence>
<dbReference type="UniPathway" id="UPA00241"/>
<keyword evidence="6 7" id="KW-0173">Coenzyme A biosynthesis</keyword>
<evidence type="ECO:0000256" key="3">
    <source>
        <dbReference type="ARBA" id="ARBA00022695"/>
    </source>
</evidence>
<evidence type="ECO:0000256" key="4">
    <source>
        <dbReference type="ARBA" id="ARBA00022741"/>
    </source>
</evidence>
<evidence type="ECO:0000313" key="9">
    <source>
        <dbReference type="EMBL" id="HIQ29974.1"/>
    </source>
</evidence>
<keyword evidence="2 7" id="KW-0808">Transferase</keyword>
<keyword evidence="3 7" id="KW-0548">Nucleotidyltransferase</keyword>
<dbReference type="GO" id="GO:0015937">
    <property type="term" value="P:coenzyme A biosynthetic process"/>
    <property type="evidence" value="ECO:0007669"/>
    <property type="project" value="UniProtKB-UniRule"/>
</dbReference>
<dbReference type="GO" id="GO:0005524">
    <property type="term" value="F:ATP binding"/>
    <property type="evidence" value="ECO:0007669"/>
    <property type="project" value="UniProtKB-KW"/>
</dbReference>
<dbReference type="HAMAP" id="MF_00647">
    <property type="entry name" value="PPAT_arch"/>
    <property type="match status" value="1"/>
</dbReference>
<evidence type="ECO:0000256" key="6">
    <source>
        <dbReference type="ARBA" id="ARBA00022993"/>
    </source>
</evidence>